<dbReference type="SMART" id="SM00347">
    <property type="entry name" value="HTH_MARR"/>
    <property type="match status" value="1"/>
</dbReference>
<evidence type="ECO:0000313" key="6">
    <source>
        <dbReference type="Proteomes" id="UP000295793"/>
    </source>
</evidence>
<keyword evidence="1" id="KW-0805">Transcription regulation</keyword>
<evidence type="ECO:0000256" key="2">
    <source>
        <dbReference type="ARBA" id="ARBA00023125"/>
    </source>
</evidence>
<dbReference type="InterPro" id="IPR036388">
    <property type="entry name" value="WH-like_DNA-bd_sf"/>
</dbReference>
<evidence type="ECO:0000259" key="4">
    <source>
        <dbReference type="PROSITE" id="PS50995"/>
    </source>
</evidence>
<dbReference type="GO" id="GO:0003677">
    <property type="term" value="F:DNA binding"/>
    <property type="evidence" value="ECO:0007669"/>
    <property type="project" value="UniProtKB-KW"/>
</dbReference>
<dbReference type="Pfam" id="PF12802">
    <property type="entry name" value="MarR_2"/>
    <property type="match status" value="1"/>
</dbReference>
<name>A0A4V6NXY1_9GAMM</name>
<dbReference type="SUPFAM" id="SSF46785">
    <property type="entry name" value="Winged helix' DNA-binding domain"/>
    <property type="match status" value="1"/>
</dbReference>
<proteinExistence type="predicted"/>
<evidence type="ECO:0000256" key="3">
    <source>
        <dbReference type="ARBA" id="ARBA00023163"/>
    </source>
</evidence>
<dbReference type="InterPro" id="IPR036390">
    <property type="entry name" value="WH_DNA-bd_sf"/>
</dbReference>
<keyword evidence="6" id="KW-1185">Reference proteome</keyword>
<keyword evidence="2 5" id="KW-0238">DNA-binding</keyword>
<dbReference type="PANTHER" id="PTHR42756">
    <property type="entry name" value="TRANSCRIPTIONAL REGULATOR, MARR"/>
    <property type="match status" value="1"/>
</dbReference>
<dbReference type="EMBL" id="SLZR01000030">
    <property type="protein sequence ID" value="TCS35870.1"/>
    <property type="molecule type" value="Genomic_DNA"/>
</dbReference>
<keyword evidence="3" id="KW-0804">Transcription</keyword>
<accession>A0A4V6NXY1</accession>
<feature type="domain" description="HTH marR-type" evidence="4">
    <location>
        <begin position="1"/>
        <end position="140"/>
    </location>
</feature>
<dbReference type="PROSITE" id="PS50995">
    <property type="entry name" value="HTH_MARR_2"/>
    <property type="match status" value="1"/>
</dbReference>
<evidence type="ECO:0000256" key="1">
    <source>
        <dbReference type="ARBA" id="ARBA00023015"/>
    </source>
</evidence>
<dbReference type="GO" id="GO:0003700">
    <property type="term" value="F:DNA-binding transcription factor activity"/>
    <property type="evidence" value="ECO:0007669"/>
    <property type="project" value="InterPro"/>
</dbReference>
<dbReference type="InterPro" id="IPR000835">
    <property type="entry name" value="HTH_MarR-typ"/>
</dbReference>
<dbReference type="Proteomes" id="UP000295793">
    <property type="component" value="Unassembled WGS sequence"/>
</dbReference>
<protein>
    <submittedName>
        <fullName evidence="5">DNA-binding MarR family transcriptional regulator</fullName>
    </submittedName>
</protein>
<reference evidence="5 6" key="1">
    <citation type="submission" date="2019-03" db="EMBL/GenBank/DDBJ databases">
        <title>Genomic Encyclopedia of Archaeal and Bacterial Type Strains, Phase II (KMG-II): from individual species to whole genera.</title>
        <authorList>
            <person name="Goeker M."/>
        </authorList>
    </citation>
    <scope>NUCLEOTIDE SEQUENCE [LARGE SCALE GENOMIC DNA]</scope>
    <source>
        <strain evidence="5 6">DSM 15388</strain>
    </source>
</reference>
<dbReference type="PRINTS" id="PR00598">
    <property type="entry name" value="HTHMARR"/>
</dbReference>
<dbReference type="AlphaFoldDB" id="A0A4V6NXY1"/>
<comment type="caution">
    <text evidence="5">The sequence shown here is derived from an EMBL/GenBank/DDBJ whole genome shotgun (WGS) entry which is preliminary data.</text>
</comment>
<evidence type="ECO:0000313" key="5">
    <source>
        <dbReference type="EMBL" id="TCS35870.1"/>
    </source>
</evidence>
<gene>
    <name evidence="5" type="ORF">BCF53_1305</name>
</gene>
<organism evidence="5 6">
    <name type="scientific">Reinekea marinisedimentorum</name>
    <dbReference type="NCBI Taxonomy" id="230495"/>
    <lineage>
        <taxon>Bacteria</taxon>
        <taxon>Pseudomonadati</taxon>
        <taxon>Pseudomonadota</taxon>
        <taxon>Gammaproteobacteria</taxon>
        <taxon>Oceanospirillales</taxon>
        <taxon>Saccharospirillaceae</taxon>
        <taxon>Reinekea</taxon>
    </lineage>
</organism>
<dbReference type="Gene3D" id="1.10.10.10">
    <property type="entry name" value="Winged helix-like DNA-binding domain superfamily/Winged helix DNA-binding domain"/>
    <property type="match status" value="1"/>
</dbReference>
<dbReference type="RefSeq" id="WP_165901994.1">
    <property type="nucleotide sequence ID" value="NZ_SLZR01000030.1"/>
</dbReference>
<dbReference type="PANTHER" id="PTHR42756:SF1">
    <property type="entry name" value="TRANSCRIPTIONAL REPRESSOR OF EMRAB OPERON"/>
    <property type="match status" value="1"/>
</dbReference>
<sequence>MKDYTDNCPAFLTNVAGNHLHEGLTKLLAESGLNLSKHQLRILFYVYEEDGIEQKQLREFIKLSKISLVKIINDLEEANIVVRVPSENDMRNNRIFLTSLGKKLKTPLLALVDEHRGVAFRGFSSEEIDSYRSMLKRMIHNLAGQ</sequence>